<evidence type="ECO:0000313" key="4">
    <source>
        <dbReference type="Proteomes" id="UP000321034"/>
    </source>
</evidence>
<evidence type="ECO:0000313" key="3">
    <source>
        <dbReference type="EMBL" id="TXK13583.1"/>
    </source>
</evidence>
<dbReference type="SUPFAM" id="SSF53271">
    <property type="entry name" value="PRTase-like"/>
    <property type="match status" value="1"/>
</dbReference>
<accession>A0A5C8I6P6</accession>
<dbReference type="AlphaFoldDB" id="A0A5C8I6P6"/>
<dbReference type="Pfam" id="PF00156">
    <property type="entry name" value="Pribosyltran"/>
    <property type="match status" value="1"/>
</dbReference>
<dbReference type="Gene3D" id="3.40.50.2020">
    <property type="match status" value="1"/>
</dbReference>
<protein>
    <submittedName>
        <fullName evidence="3">ComF family protein</fullName>
    </submittedName>
</protein>
<proteinExistence type="inferred from homology"/>
<dbReference type="EMBL" id="VRSV01000001">
    <property type="protein sequence ID" value="TXK13583.1"/>
    <property type="molecule type" value="Genomic_DNA"/>
</dbReference>
<dbReference type="OrthoDB" id="5242900at2"/>
<organism evidence="3 4">
    <name type="scientific">Microbacterium hatanonis</name>
    <dbReference type="NCBI Taxonomy" id="404366"/>
    <lineage>
        <taxon>Bacteria</taxon>
        <taxon>Bacillati</taxon>
        <taxon>Actinomycetota</taxon>
        <taxon>Actinomycetes</taxon>
        <taxon>Micrococcales</taxon>
        <taxon>Microbacteriaceae</taxon>
        <taxon>Microbacterium</taxon>
    </lineage>
</organism>
<feature type="domain" description="Phosphoribosyltransferase" evidence="2">
    <location>
        <begin position="148"/>
        <end position="208"/>
    </location>
</feature>
<comment type="caution">
    <text evidence="3">The sequence shown here is derived from an EMBL/GenBank/DDBJ whole genome shotgun (WGS) entry which is preliminary data.</text>
</comment>
<evidence type="ECO:0000256" key="1">
    <source>
        <dbReference type="ARBA" id="ARBA00008007"/>
    </source>
</evidence>
<dbReference type="Proteomes" id="UP000321034">
    <property type="component" value="Unassembled WGS sequence"/>
</dbReference>
<dbReference type="RefSeq" id="WP_147894230.1">
    <property type="nucleotide sequence ID" value="NZ_BAAANR010000001.1"/>
</dbReference>
<keyword evidence="4" id="KW-1185">Reference proteome</keyword>
<dbReference type="InterPro" id="IPR051910">
    <property type="entry name" value="ComF/GntX_DNA_util-trans"/>
</dbReference>
<reference evidence="3 4" key="1">
    <citation type="submission" date="2019-08" db="EMBL/GenBank/DDBJ databases">
        <authorList>
            <person name="Dong K."/>
        </authorList>
    </citation>
    <scope>NUCLEOTIDE SEQUENCE [LARGE SCALE GENOMIC DNA]</scope>
    <source>
        <strain evidence="3 4">JCM14558</strain>
    </source>
</reference>
<gene>
    <name evidence="3" type="ORF">FVP77_09430</name>
</gene>
<evidence type="ECO:0000259" key="2">
    <source>
        <dbReference type="Pfam" id="PF00156"/>
    </source>
</evidence>
<dbReference type="PANTHER" id="PTHR47505">
    <property type="entry name" value="DNA UTILIZATION PROTEIN YHGH"/>
    <property type="match status" value="1"/>
</dbReference>
<sequence>MHSFVVRRALADALAFILPVECAGCGAEDVALCAECLGALEPEPHSRVVDGVPVWSGMRFEGVVARVMRTLKEEGRTTLARPLGAGLGAALAALPAGAAFVPVPTSTASMRRRGYRVPELLLRRAGVPVHRALRIARATVDQRALGIDDRRANVERSLVARGVAGRRVIVVDDVVTTGATLGEAVRALRAAGADVVGAATAAATPRRRPSLR</sequence>
<comment type="similarity">
    <text evidence="1">Belongs to the ComF/GntX family.</text>
</comment>
<dbReference type="InterPro" id="IPR029057">
    <property type="entry name" value="PRTase-like"/>
</dbReference>
<name>A0A5C8I6P6_9MICO</name>
<dbReference type="InterPro" id="IPR000836">
    <property type="entry name" value="PRTase_dom"/>
</dbReference>
<dbReference type="PANTHER" id="PTHR47505:SF1">
    <property type="entry name" value="DNA UTILIZATION PROTEIN YHGH"/>
    <property type="match status" value="1"/>
</dbReference>